<evidence type="ECO:0000313" key="11">
    <source>
        <dbReference type="Proteomes" id="UP000694580"/>
    </source>
</evidence>
<dbReference type="PANTHER" id="PTHR16451:SF13">
    <property type="entry name" value="MITOCHONDRIAL DYNAMICS PROTEIN MID49"/>
    <property type="match status" value="1"/>
</dbReference>
<evidence type="ECO:0000256" key="1">
    <source>
        <dbReference type="ARBA" id="ARBA00004572"/>
    </source>
</evidence>
<dbReference type="Pfam" id="PF21297">
    <property type="entry name" value="MID51-like_C"/>
    <property type="match status" value="1"/>
</dbReference>
<evidence type="ECO:0000256" key="6">
    <source>
        <dbReference type="ARBA" id="ARBA00023136"/>
    </source>
</evidence>
<dbReference type="InterPro" id="IPR049097">
    <property type="entry name" value="MID51-like_C"/>
</dbReference>
<proteinExistence type="predicted"/>
<sequence>MYSAGRRRGEDGIAVVIDFLLANARLVMGVGGAAVLGVATLLVKRLMERAGRAADQEKDEKQPADSWEELSLVNSAPKLLKKGIEGVAIKQISAAARKGEKVLGGDSSSAGDDDDVCVCPVDLSQQHSGCPPAASPVSDVKLRRAPPTLQDRLQQYYHTRVCVSRAEAQRAHRVALEVGAEIQAFLRTKHPEMPLGDVSVAGSLLDELQVLRADRACLLVALQVEETLWTPLRGEDTFLSHPHLCMLRRENLEYFPRGRSYWDRFLVGGYMSSRLIGDLLRKSVTEAMNWPSLSGTLDCEVRPLLGAADIELEVLAGDDVARLVVTVLPAARFVDRRVLSAQLSRTGPYDHAWYHSLYSGEAGRLAALDQSDGGVRRKCLKTLTAVCRTCPALSRLGGRHLRSLILRLSDQESDWSEGAFSGRFRQAIVELIGCLEVGQLPSYFKPAVNLLSQFGEDDIDEMGFLLYCALSEPEQLLM</sequence>
<feature type="domain" description="Mitochondrial dynamics protein MID51-like C-terminal" evidence="9">
    <location>
        <begin position="168"/>
        <end position="361"/>
    </location>
</feature>
<dbReference type="GeneID" id="114786646"/>
<dbReference type="RefSeq" id="XP_028829749.1">
    <property type="nucleotide sequence ID" value="XM_028973916.1"/>
</dbReference>
<dbReference type="Proteomes" id="UP000694580">
    <property type="component" value="Chromosome 3"/>
</dbReference>
<dbReference type="GO" id="GO:0005741">
    <property type="term" value="C:mitochondrial outer membrane"/>
    <property type="evidence" value="ECO:0007669"/>
    <property type="project" value="UniProtKB-SubCell"/>
</dbReference>
<evidence type="ECO:0000259" key="8">
    <source>
        <dbReference type="Pfam" id="PF20266"/>
    </source>
</evidence>
<evidence type="ECO:0000259" key="9">
    <source>
        <dbReference type="Pfam" id="PF21297"/>
    </source>
</evidence>
<gene>
    <name evidence="10" type="primary">MIEF2</name>
</gene>
<dbReference type="RefSeq" id="XP_028829750.1">
    <property type="nucleotide sequence ID" value="XM_028973917.1"/>
</dbReference>
<dbReference type="InterPro" id="IPR024810">
    <property type="entry name" value="MAB21L/cGLR"/>
</dbReference>
<dbReference type="InterPro" id="IPR046906">
    <property type="entry name" value="Mab-21_HhH/H2TH-like"/>
</dbReference>
<dbReference type="PANTHER" id="PTHR16451">
    <property type="entry name" value="MITOCHONDRIAL DYNAMICS PROTEINS 49/51 FAMILY MEMBER"/>
    <property type="match status" value="1"/>
</dbReference>
<feature type="domain" description="Mab-21-like HhH/H2TH-like" evidence="8">
    <location>
        <begin position="376"/>
        <end position="462"/>
    </location>
</feature>
<dbReference type="SMART" id="SM01265">
    <property type="entry name" value="Mab-21"/>
    <property type="match status" value="1"/>
</dbReference>
<evidence type="ECO:0000256" key="2">
    <source>
        <dbReference type="ARBA" id="ARBA00022692"/>
    </source>
</evidence>
<keyword evidence="3" id="KW-1000">Mitochondrion outer membrane</keyword>
<dbReference type="Pfam" id="PF20266">
    <property type="entry name" value="Mab-21_C"/>
    <property type="match status" value="1"/>
</dbReference>
<reference evidence="10" key="2">
    <citation type="submission" date="2025-08" db="UniProtKB">
        <authorList>
            <consortium name="Ensembl"/>
        </authorList>
    </citation>
    <scope>IDENTIFICATION</scope>
</reference>
<dbReference type="Gene3D" id="1.10.1410.40">
    <property type="match status" value="1"/>
</dbReference>
<dbReference type="RefSeq" id="XP_028829751.1">
    <property type="nucleotide sequence ID" value="XM_028973918.1"/>
</dbReference>
<accession>A0AAY4CID8</accession>
<keyword evidence="5" id="KW-0496">Mitochondrion</keyword>
<evidence type="ECO:0000256" key="7">
    <source>
        <dbReference type="SAM" id="Phobius"/>
    </source>
</evidence>
<dbReference type="Gene3D" id="3.30.460.90">
    <property type="match status" value="1"/>
</dbReference>
<dbReference type="AlphaFoldDB" id="A0AAY4CID8"/>
<reference evidence="10 11" key="1">
    <citation type="submission" date="2020-06" db="EMBL/GenBank/DDBJ databases">
        <authorList>
            <consortium name="Wellcome Sanger Institute Data Sharing"/>
        </authorList>
    </citation>
    <scope>NUCLEOTIDE SEQUENCE [LARGE SCALE GENOMIC DNA]</scope>
</reference>
<dbReference type="Ensembl" id="ENSDCDT00010040146.1">
    <property type="protein sequence ID" value="ENSDCDP00010032384.1"/>
    <property type="gene ID" value="ENSDCDG00010020709.1"/>
</dbReference>
<keyword evidence="11" id="KW-1185">Reference proteome</keyword>
<dbReference type="FunFam" id="1.10.1410.40:FF:000003">
    <property type="entry name" value="Mitochondrial dynamics protein MID51"/>
    <property type="match status" value="1"/>
</dbReference>
<keyword evidence="2 7" id="KW-0812">Transmembrane</keyword>
<dbReference type="InterPro" id="IPR045909">
    <property type="entry name" value="MID49/MID51"/>
</dbReference>
<reference evidence="10" key="3">
    <citation type="submission" date="2025-09" db="UniProtKB">
        <authorList>
            <consortium name="Ensembl"/>
        </authorList>
    </citation>
    <scope>IDENTIFICATION</scope>
</reference>
<evidence type="ECO:0000313" key="10">
    <source>
        <dbReference type="Ensembl" id="ENSDCDP00010032384.1"/>
    </source>
</evidence>
<evidence type="ECO:0000256" key="4">
    <source>
        <dbReference type="ARBA" id="ARBA00022989"/>
    </source>
</evidence>
<evidence type="ECO:0000256" key="5">
    <source>
        <dbReference type="ARBA" id="ARBA00023128"/>
    </source>
</evidence>
<evidence type="ECO:0000256" key="3">
    <source>
        <dbReference type="ARBA" id="ARBA00022787"/>
    </source>
</evidence>
<dbReference type="RefSeq" id="XP_028829747.1">
    <property type="nucleotide sequence ID" value="XM_028973914.1"/>
</dbReference>
<dbReference type="GeneTree" id="ENSGT00390000013127"/>
<protein>
    <submittedName>
        <fullName evidence="10">Uncharacterized protein</fullName>
    </submittedName>
</protein>
<keyword evidence="4 7" id="KW-1133">Transmembrane helix</keyword>
<name>A0AAY4CID8_9TELE</name>
<keyword evidence="6 7" id="KW-0472">Membrane</keyword>
<comment type="subcellular location">
    <subcellularLocation>
        <location evidence="1">Mitochondrion outer membrane</location>
        <topology evidence="1">Single-pass membrane protein</topology>
    </subcellularLocation>
</comment>
<organism evidence="10 11">
    <name type="scientific">Denticeps clupeoides</name>
    <name type="common">denticle herring</name>
    <dbReference type="NCBI Taxonomy" id="299321"/>
    <lineage>
        <taxon>Eukaryota</taxon>
        <taxon>Metazoa</taxon>
        <taxon>Chordata</taxon>
        <taxon>Craniata</taxon>
        <taxon>Vertebrata</taxon>
        <taxon>Euteleostomi</taxon>
        <taxon>Actinopterygii</taxon>
        <taxon>Neopterygii</taxon>
        <taxon>Teleostei</taxon>
        <taxon>Clupei</taxon>
        <taxon>Clupeiformes</taxon>
        <taxon>Denticipitoidei</taxon>
        <taxon>Denticipitidae</taxon>
        <taxon>Denticeps</taxon>
    </lineage>
</organism>
<feature type="transmembrane region" description="Helical" evidence="7">
    <location>
        <begin position="20"/>
        <end position="43"/>
    </location>
</feature>
<dbReference type="GO" id="GO:0007005">
    <property type="term" value="P:mitochondrion organization"/>
    <property type="evidence" value="ECO:0007669"/>
    <property type="project" value="InterPro"/>
</dbReference>
<dbReference type="GO" id="GO:0090141">
    <property type="term" value="P:positive regulation of mitochondrial fission"/>
    <property type="evidence" value="ECO:0007669"/>
    <property type="project" value="TreeGrafter"/>
</dbReference>
<dbReference type="RefSeq" id="XP_028829748.1">
    <property type="nucleotide sequence ID" value="XM_028973915.1"/>
</dbReference>